<dbReference type="PANTHER" id="PTHR12939:SF10">
    <property type="entry name" value="EG:4F1.1 PROTEIN"/>
    <property type="match status" value="1"/>
</dbReference>
<dbReference type="GO" id="GO:0016012">
    <property type="term" value="C:sarcoglycan complex"/>
    <property type="evidence" value="ECO:0007669"/>
    <property type="project" value="InterPro"/>
</dbReference>
<evidence type="ECO:0000256" key="5">
    <source>
        <dbReference type="ARBA" id="ARBA00022490"/>
    </source>
</evidence>
<keyword evidence="7" id="KW-0735">Signal-anchor</keyword>
<evidence type="ECO:0000313" key="16">
    <source>
        <dbReference type="Proteomes" id="UP000285301"/>
    </source>
</evidence>
<name>A0A3S5WGV9_9ACAR</name>
<evidence type="ECO:0000313" key="15">
    <source>
        <dbReference type="EMBL" id="RWS07931.1"/>
    </source>
</evidence>
<dbReference type="AlphaFoldDB" id="A0A3S5WGV9"/>
<evidence type="ECO:0000256" key="12">
    <source>
        <dbReference type="ARBA" id="ARBA00023212"/>
    </source>
</evidence>
<comment type="similarity">
    <text evidence="3">Belongs to the sarcoglycan beta/delta/gamma/zeta family.</text>
</comment>
<evidence type="ECO:0000256" key="2">
    <source>
        <dbReference type="ARBA" id="ARBA00004274"/>
    </source>
</evidence>
<evidence type="ECO:0000256" key="4">
    <source>
        <dbReference type="ARBA" id="ARBA00022475"/>
    </source>
</evidence>
<dbReference type="EMBL" id="NCKU01003223">
    <property type="protein sequence ID" value="RWS07931.1"/>
    <property type="molecule type" value="Genomic_DNA"/>
</dbReference>
<feature type="transmembrane region" description="Helical" evidence="14">
    <location>
        <begin position="39"/>
        <end position="61"/>
    </location>
</feature>
<accession>A0A3S5WGV9</accession>
<keyword evidence="4" id="KW-1003">Cell membrane</keyword>
<evidence type="ECO:0000256" key="9">
    <source>
        <dbReference type="ARBA" id="ARBA00023136"/>
    </source>
</evidence>
<feature type="compositionally biased region" description="Basic and acidic residues" evidence="13">
    <location>
        <begin position="1"/>
        <end position="15"/>
    </location>
</feature>
<dbReference type="OrthoDB" id="8881719at2759"/>
<evidence type="ECO:0000256" key="6">
    <source>
        <dbReference type="ARBA" id="ARBA00022692"/>
    </source>
</evidence>
<keyword evidence="5" id="KW-0963">Cytoplasm</keyword>
<dbReference type="InterPro" id="IPR039972">
    <property type="entry name" value="Sarcoglycan_gamma/delta/zeta"/>
</dbReference>
<organism evidence="15 16">
    <name type="scientific">Dinothrombium tinctorium</name>
    <dbReference type="NCBI Taxonomy" id="1965070"/>
    <lineage>
        <taxon>Eukaryota</taxon>
        <taxon>Metazoa</taxon>
        <taxon>Ecdysozoa</taxon>
        <taxon>Arthropoda</taxon>
        <taxon>Chelicerata</taxon>
        <taxon>Arachnida</taxon>
        <taxon>Acari</taxon>
        <taxon>Acariformes</taxon>
        <taxon>Trombidiformes</taxon>
        <taxon>Prostigmata</taxon>
        <taxon>Anystina</taxon>
        <taxon>Parasitengona</taxon>
        <taxon>Trombidioidea</taxon>
        <taxon>Trombidiidae</taxon>
        <taxon>Dinothrombium</taxon>
    </lineage>
</organism>
<feature type="non-terminal residue" evidence="15">
    <location>
        <position position="300"/>
    </location>
</feature>
<reference evidence="15 16" key="1">
    <citation type="journal article" date="2018" name="Gigascience">
        <title>Genomes of trombidid mites reveal novel predicted allergens and laterally-transferred genes associated with secondary metabolism.</title>
        <authorList>
            <person name="Dong X."/>
            <person name="Chaisiri K."/>
            <person name="Xia D."/>
            <person name="Armstrong S.D."/>
            <person name="Fang Y."/>
            <person name="Donnelly M.J."/>
            <person name="Kadowaki T."/>
            <person name="McGarry J.W."/>
            <person name="Darby A.C."/>
            <person name="Makepeace B.L."/>
        </authorList>
    </citation>
    <scope>NUCLEOTIDE SEQUENCE [LARGE SCALE GENOMIC DNA]</scope>
    <source>
        <strain evidence="15">UoL-WK</strain>
    </source>
</reference>
<dbReference type="PANTHER" id="PTHR12939">
    <property type="entry name" value="SARCOGLYCAN"/>
    <property type="match status" value="1"/>
</dbReference>
<sequence length="300" mass="32996">MDEKSNETQLDRKGELSATEANQVRHGEQSSGRNDSYSISVYEIVLTSLVVLNIMLTIWVFRILHLADSGIGSLKLLARGLVLDGDVYIHDELYVASIMPRKSSSLKIFAADNITLNIRKSDDGQIINRFQLNATSLNAFVNQFAIRSRDGKIKFLVDEENVVVETNNFWINNTGGIDFKSSIQTPLVHSYLSDGLKLESTTRNVKIKATRDVTIDSYAGGISVTSLRDLTLKSTAGNITLESSNIAFHGLKVAATPAAGIGAVKHRSDVYQLCACRGNGKLFLVSPQISCFYDRKICTN</sequence>
<dbReference type="GO" id="GO:0005856">
    <property type="term" value="C:cytoskeleton"/>
    <property type="evidence" value="ECO:0007669"/>
    <property type="project" value="UniProtKB-SubCell"/>
</dbReference>
<keyword evidence="6 14" id="KW-0812">Transmembrane</keyword>
<keyword evidence="9 14" id="KW-0472">Membrane</keyword>
<keyword evidence="11" id="KW-0325">Glycoprotein</keyword>
<feature type="region of interest" description="Disordered" evidence="13">
    <location>
        <begin position="1"/>
        <end position="33"/>
    </location>
</feature>
<dbReference type="Pfam" id="PF04790">
    <property type="entry name" value="Sarcoglycan_1"/>
    <property type="match status" value="1"/>
</dbReference>
<evidence type="ECO:0000256" key="10">
    <source>
        <dbReference type="ARBA" id="ARBA00023157"/>
    </source>
</evidence>
<evidence type="ECO:0000256" key="7">
    <source>
        <dbReference type="ARBA" id="ARBA00022968"/>
    </source>
</evidence>
<evidence type="ECO:0000256" key="14">
    <source>
        <dbReference type="SAM" id="Phobius"/>
    </source>
</evidence>
<evidence type="ECO:0000256" key="11">
    <source>
        <dbReference type="ARBA" id="ARBA00023180"/>
    </source>
</evidence>
<gene>
    <name evidence="15" type="ORF">B4U79_07788</name>
</gene>
<evidence type="ECO:0000256" key="1">
    <source>
        <dbReference type="ARBA" id="ARBA00004245"/>
    </source>
</evidence>
<proteinExistence type="inferred from homology"/>
<evidence type="ECO:0000256" key="3">
    <source>
        <dbReference type="ARBA" id="ARBA00007574"/>
    </source>
</evidence>
<dbReference type="InterPro" id="IPR006875">
    <property type="entry name" value="Sarcoglycan"/>
</dbReference>
<dbReference type="GO" id="GO:0042383">
    <property type="term" value="C:sarcolemma"/>
    <property type="evidence" value="ECO:0007669"/>
    <property type="project" value="UniProtKB-SubCell"/>
</dbReference>
<evidence type="ECO:0000256" key="8">
    <source>
        <dbReference type="ARBA" id="ARBA00022989"/>
    </source>
</evidence>
<keyword evidence="10" id="KW-1015">Disulfide bond</keyword>
<protein>
    <submittedName>
        <fullName evidence="15">Delta-sarcoglycan-like protein</fullName>
    </submittedName>
</protein>
<evidence type="ECO:0000256" key="13">
    <source>
        <dbReference type="SAM" id="MobiDB-lite"/>
    </source>
</evidence>
<keyword evidence="16" id="KW-1185">Reference proteome</keyword>
<keyword evidence="12" id="KW-0206">Cytoskeleton</keyword>
<dbReference type="Proteomes" id="UP000285301">
    <property type="component" value="Unassembled WGS sequence"/>
</dbReference>
<dbReference type="STRING" id="1965070.A0A3S5WGV9"/>
<comment type="caution">
    <text evidence="15">The sequence shown here is derived from an EMBL/GenBank/DDBJ whole genome shotgun (WGS) entry which is preliminary data.</text>
</comment>
<keyword evidence="8 14" id="KW-1133">Transmembrane helix</keyword>
<comment type="subcellular location">
    <subcellularLocation>
        <location evidence="2">Cell membrane</location>
        <location evidence="2">Sarcolemma</location>
        <topology evidence="2">Single-pass type II membrane protein</topology>
    </subcellularLocation>
    <subcellularLocation>
        <location evidence="1">Cytoplasm</location>
        <location evidence="1">Cytoskeleton</location>
    </subcellularLocation>
</comment>